<sequence length="108" mass="12600">MEMQTLPLTLRRILCPVAALTLHWVITGSRNNCHTKTNIMAKLRVNCSLEWLWSLECQKVIFSVFQGQSQPVKPRRHERRIPRRKDIVLQATNKEPLLKCHETAPCKN</sequence>
<gene>
    <name evidence="2" type="ORF">QR685DRAFT_253570</name>
</gene>
<feature type="chain" id="PRO_5046893041" description="Secreted protein" evidence="1">
    <location>
        <begin position="20"/>
        <end position="108"/>
    </location>
</feature>
<evidence type="ECO:0000256" key="1">
    <source>
        <dbReference type="SAM" id="SignalP"/>
    </source>
</evidence>
<accession>A0ABR3DDQ3</accession>
<proteinExistence type="predicted"/>
<protein>
    <recommendedName>
        <fullName evidence="4">Secreted protein</fullName>
    </recommendedName>
</protein>
<reference evidence="2 3" key="1">
    <citation type="submission" date="2023-09" db="EMBL/GenBank/DDBJ databases">
        <title>Multi-omics analysis of a traditional fermented food reveals byproduct-associated fungal strains for waste-to-food upcycling.</title>
        <authorList>
            <consortium name="Lawrence Berkeley National Laboratory"/>
            <person name="Rekdal V.M."/>
            <person name="Villalobos-Escobedo J.M."/>
            <person name="Rodriguez-Valeron N."/>
            <person name="Garcia M.O."/>
            <person name="Vasquez D.P."/>
            <person name="Damayanti I."/>
            <person name="Sorensen P.M."/>
            <person name="Baidoo E.E."/>
            <person name="De Carvalho A.C."/>
            <person name="Riley R."/>
            <person name="Lipzen A."/>
            <person name="He G."/>
            <person name="Yan M."/>
            <person name="Haridas S."/>
            <person name="Daum C."/>
            <person name="Yoshinaga Y."/>
            <person name="Ng V."/>
            <person name="Grigoriev I.V."/>
            <person name="Munk R."/>
            <person name="Nuraida L."/>
            <person name="Wijaya C.H."/>
            <person name="Morales P.-C."/>
            <person name="Keasling J.D."/>
        </authorList>
    </citation>
    <scope>NUCLEOTIDE SEQUENCE [LARGE SCALE GENOMIC DNA]</scope>
    <source>
        <strain evidence="2 3">FGSC 2613</strain>
    </source>
</reference>
<feature type="signal peptide" evidence="1">
    <location>
        <begin position="1"/>
        <end position="19"/>
    </location>
</feature>
<name>A0ABR3DDQ3_NEUIN</name>
<comment type="caution">
    <text evidence="2">The sequence shown here is derived from an EMBL/GenBank/DDBJ whole genome shotgun (WGS) entry which is preliminary data.</text>
</comment>
<evidence type="ECO:0000313" key="2">
    <source>
        <dbReference type="EMBL" id="KAL0470413.1"/>
    </source>
</evidence>
<keyword evidence="3" id="KW-1185">Reference proteome</keyword>
<organism evidence="2 3">
    <name type="scientific">Neurospora intermedia</name>
    <dbReference type="NCBI Taxonomy" id="5142"/>
    <lineage>
        <taxon>Eukaryota</taxon>
        <taxon>Fungi</taxon>
        <taxon>Dikarya</taxon>
        <taxon>Ascomycota</taxon>
        <taxon>Pezizomycotina</taxon>
        <taxon>Sordariomycetes</taxon>
        <taxon>Sordariomycetidae</taxon>
        <taxon>Sordariales</taxon>
        <taxon>Sordariaceae</taxon>
        <taxon>Neurospora</taxon>
    </lineage>
</organism>
<evidence type="ECO:0000313" key="3">
    <source>
        <dbReference type="Proteomes" id="UP001451303"/>
    </source>
</evidence>
<dbReference type="Proteomes" id="UP001451303">
    <property type="component" value="Unassembled WGS sequence"/>
</dbReference>
<evidence type="ECO:0008006" key="4">
    <source>
        <dbReference type="Google" id="ProtNLM"/>
    </source>
</evidence>
<dbReference type="EMBL" id="JAVLET010000004">
    <property type="protein sequence ID" value="KAL0470413.1"/>
    <property type="molecule type" value="Genomic_DNA"/>
</dbReference>
<keyword evidence="1" id="KW-0732">Signal</keyword>